<dbReference type="EMBL" id="JAINUF010000018">
    <property type="protein sequence ID" value="KAJ8337499.1"/>
    <property type="molecule type" value="Genomic_DNA"/>
</dbReference>
<gene>
    <name evidence="2" type="ORF">SKAU_G00364650</name>
</gene>
<sequence length="67" mass="7231">MPLAADKADGEGRNDSGISSTRVRSPACRLRACERGRVPLGSAWPRDAMTSNRDSLLCERSRSGLGR</sequence>
<evidence type="ECO:0000313" key="2">
    <source>
        <dbReference type="EMBL" id="KAJ8337499.1"/>
    </source>
</evidence>
<feature type="region of interest" description="Disordered" evidence="1">
    <location>
        <begin position="1"/>
        <end position="25"/>
    </location>
</feature>
<protein>
    <submittedName>
        <fullName evidence="2">Uncharacterized protein</fullName>
    </submittedName>
</protein>
<evidence type="ECO:0000256" key="1">
    <source>
        <dbReference type="SAM" id="MobiDB-lite"/>
    </source>
</evidence>
<comment type="caution">
    <text evidence="2">The sequence shown here is derived from an EMBL/GenBank/DDBJ whole genome shotgun (WGS) entry which is preliminary data.</text>
</comment>
<feature type="region of interest" description="Disordered" evidence="1">
    <location>
        <begin position="41"/>
        <end position="67"/>
    </location>
</feature>
<evidence type="ECO:0000313" key="3">
    <source>
        <dbReference type="Proteomes" id="UP001152622"/>
    </source>
</evidence>
<proteinExistence type="predicted"/>
<dbReference type="Proteomes" id="UP001152622">
    <property type="component" value="Chromosome 18"/>
</dbReference>
<keyword evidence="3" id="KW-1185">Reference proteome</keyword>
<feature type="compositionally biased region" description="Basic and acidic residues" evidence="1">
    <location>
        <begin position="1"/>
        <end position="14"/>
    </location>
</feature>
<reference evidence="2" key="1">
    <citation type="journal article" date="2023" name="Science">
        <title>Genome structures resolve the early diversification of teleost fishes.</title>
        <authorList>
            <person name="Parey E."/>
            <person name="Louis A."/>
            <person name="Montfort J."/>
            <person name="Bouchez O."/>
            <person name="Roques C."/>
            <person name="Iampietro C."/>
            <person name="Lluch J."/>
            <person name="Castinel A."/>
            <person name="Donnadieu C."/>
            <person name="Desvignes T."/>
            <person name="Floi Bucao C."/>
            <person name="Jouanno E."/>
            <person name="Wen M."/>
            <person name="Mejri S."/>
            <person name="Dirks R."/>
            <person name="Jansen H."/>
            <person name="Henkel C."/>
            <person name="Chen W.J."/>
            <person name="Zahm M."/>
            <person name="Cabau C."/>
            <person name="Klopp C."/>
            <person name="Thompson A.W."/>
            <person name="Robinson-Rechavi M."/>
            <person name="Braasch I."/>
            <person name="Lecointre G."/>
            <person name="Bobe J."/>
            <person name="Postlethwait J.H."/>
            <person name="Berthelot C."/>
            <person name="Roest Crollius H."/>
            <person name="Guiguen Y."/>
        </authorList>
    </citation>
    <scope>NUCLEOTIDE SEQUENCE</scope>
    <source>
        <strain evidence="2">WJC10195</strain>
    </source>
</reference>
<feature type="compositionally biased region" description="Basic and acidic residues" evidence="1">
    <location>
        <begin position="56"/>
        <end position="67"/>
    </location>
</feature>
<name>A0A9Q1IFA0_SYNKA</name>
<dbReference type="AlphaFoldDB" id="A0A9Q1IFA0"/>
<organism evidence="2 3">
    <name type="scientific">Synaphobranchus kaupii</name>
    <name type="common">Kaup's arrowtooth eel</name>
    <dbReference type="NCBI Taxonomy" id="118154"/>
    <lineage>
        <taxon>Eukaryota</taxon>
        <taxon>Metazoa</taxon>
        <taxon>Chordata</taxon>
        <taxon>Craniata</taxon>
        <taxon>Vertebrata</taxon>
        <taxon>Euteleostomi</taxon>
        <taxon>Actinopterygii</taxon>
        <taxon>Neopterygii</taxon>
        <taxon>Teleostei</taxon>
        <taxon>Anguilliformes</taxon>
        <taxon>Synaphobranchidae</taxon>
        <taxon>Synaphobranchus</taxon>
    </lineage>
</organism>
<accession>A0A9Q1IFA0</accession>